<gene>
    <name evidence="2" type="ORF">AYI70_g1305</name>
    <name evidence="1" type="ORF">AYI70_g9139</name>
</gene>
<proteinExistence type="predicted"/>
<evidence type="ECO:0000313" key="1">
    <source>
        <dbReference type="EMBL" id="OMJ12422.1"/>
    </source>
</evidence>
<protein>
    <submittedName>
        <fullName evidence="2">Uncharacterized protein</fullName>
    </submittedName>
</protein>
<dbReference type="AlphaFoldDB" id="A0A1R1YD51"/>
<sequence length="68" mass="7832">MLQHNLNRFKEISKCKDSTIDSIILSLDDLVVPIINDEMDKNLELNGILEVYEHIMVLKSVQLTLFTS</sequence>
<evidence type="ECO:0000313" key="2">
    <source>
        <dbReference type="EMBL" id="OMJ24842.1"/>
    </source>
</evidence>
<keyword evidence="3" id="KW-1185">Reference proteome</keyword>
<comment type="caution">
    <text evidence="2">The sequence shown here is derived from an EMBL/GenBank/DDBJ whole genome shotgun (WGS) entry which is preliminary data.</text>
</comment>
<accession>A0A1R1YD51</accession>
<name>A0A1R1YD51_9FUNG</name>
<dbReference type="EMBL" id="LSSN01003965">
    <property type="protein sequence ID" value="OMJ12422.1"/>
    <property type="molecule type" value="Genomic_DNA"/>
</dbReference>
<dbReference type="Proteomes" id="UP000187283">
    <property type="component" value="Unassembled WGS sequence"/>
</dbReference>
<evidence type="ECO:0000313" key="3">
    <source>
        <dbReference type="Proteomes" id="UP000187283"/>
    </source>
</evidence>
<dbReference type="EMBL" id="LSSN01000269">
    <property type="protein sequence ID" value="OMJ24842.1"/>
    <property type="molecule type" value="Genomic_DNA"/>
</dbReference>
<reference evidence="2 3" key="1">
    <citation type="submission" date="2017-01" db="EMBL/GenBank/DDBJ databases">
        <authorList>
            <person name="Mah S.A."/>
            <person name="Swanson W.J."/>
            <person name="Moy G.W."/>
            <person name="Vacquier V.D."/>
        </authorList>
    </citation>
    <scope>NUCLEOTIDE SEQUENCE [LARGE SCALE GENOMIC DNA]</scope>
    <source>
        <strain evidence="2 3">GSMNP</strain>
    </source>
</reference>
<organism evidence="2 3">
    <name type="scientific">Smittium culicis</name>
    <dbReference type="NCBI Taxonomy" id="133412"/>
    <lineage>
        <taxon>Eukaryota</taxon>
        <taxon>Fungi</taxon>
        <taxon>Fungi incertae sedis</taxon>
        <taxon>Zoopagomycota</taxon>
        <taxon>Kickxellomycotina</taxon>
        <taxon>Harpellomycetes</taxon>
        <taxon>Harpellales</taxon>
        <taxon>Legeriomycetaceae</taxon>
        <taxon>Smittium</taxon>
    </lineage>
</organism>